<keyword evidence="1" id="KW-0175">Coiled coil</keyword>
<dbReference type="Proteomes" id="UP000515842">
    <property type="component" value="Chromosome"/>
</dbReference>
<dbReference type="EMBL" id="CP060693">
    <property type="protein sequence ID" value="QNM90629.1"/>
    <property type="molecule type" value="Genomic_DNA"/>
</dbReference>
<accession>A0A7G9LPT0</accession>
<evidence type="ECO:0000313" key="3">
    <source>
        <dbReference type="Proteomes" id="UP000515842"/>
    </source>
</evidence>
<gene>
    <name evidence="2" type="ORF">HOO34_02545</name>
</gene>
<sequence>MSISKQALALANNKEKEQINRKKSKYQNYEADIMFLKKEGFSVLRIAQFLEDTYNLKNDKSLTALQSFIKVREKRINKNDKQVVEKKLKI</sequence>
<evidence type="ECO:0000256" key="1">
    <source>
        <dbReference type="SAM" id="Coils"/>
    </source>
</evidence>
<evidence type="ECO:0000313" key="2">
    <source>
        <dbReference type="EMBL" id="QNM90629.1"/>
    </source>
</evidence>
<organism evidence="2 3">
    <name type="scientific">Aliarcobacter cryaerophilus</name>
    <dbReference type="NCBI Taxonomy" id="28198"/>
    <lineage>
        <taxon>Bacteria</taxon>
        <taxon>Pseudomonadati</taxon>
        <taxon>Campylobacterota</taxon>
        <taxon>Epsilonproteobacteria</taxon>
        <taxon>Campylobacterales</taxon>
        <taxon>Arcobacteraceae</taxon>
        <taxon>Aliarcobacter</taxon>
    </lineage>
</organism>
<feature type="coiled-coil region" evidence="1">
    <location>
        <begin position="12"/>
        <end position="39"/>
    </location>
</feature>
<dbReference type="RefSeq" id="WP_187474858.1">
    <property type="nucleotide sequence ID" value="NZ_CP060693.1"/>
</dbReference>
<reference evidence="2 3" key="1">
    <citation type="journal article" date="2020" name="Front. Microbiol.">
        <title>Genomic Analysis and Antimicrobial Resistance of Aliarcobacter cryaerophilus Strains From German Water Poultry.</title>
        <authorList>
            <person name="Muller E."/>
            <person name="Hotzel H."/>
            <person name="Ahlers C."/>
            <person name="Hanel I."/>
            <person name="Tomaso H."/>
            <person name="Abdel-Glil M.Y."/>
        </authorList>
    </citation>
    <scope>NUCLEOTIDE SEQUENCE [LARGE SCALE GENOMIC DNA]</scope>
    <source>
        <strain evidence="2 3">16CS1285-4</strain>
    </source>
</reference>
<dbReference type="AlphaFoldDB" id="A0A7G9LPT0"/>
<proteinExistence type="predicted"/>
<protein>
    <submittedName>
        <fullName evidence="2">Uncharacterized protein</fullName>
    </submittedName>
</protein>
<name>A0A7G9LPT0_9BACT</name>